<evidence type="ECO:0000313" key="7">
    <source>
        <dbReference type="Proteomes" id="UP000247591"/>
    </source>
</evidence>
<dbReference type="GO" id="GO:0016620">
    <property type="term" value="F:oxidoreductase activity, acting on the aldehyde or oxo group of donors, NAD or NADP as acceptor"/>
    <property type="evidence" value="ECO:0007669"/>
    <property type="project" value="InterPro"/>
</dbReference>
<sequence>MSTLIDLDAVEATAELQTLPQFIGGEMVESDGDDVIDTVNPYSGKVWARVSNATATDVDRAVVAARAAFDGGWGQSTGHTRATIMRRLAVLLSENAEHLARVESNDNGKLVRETLAVAQNLPRWFNYYAGSAERMFGSSVPVANPNYLVYTLREPIGVVAAVVPWNAPLMLFTMKVAPALAAGCTLVVKTSEQTSASALEFAKLAAEAGLPAGVLNIITGTGQTTGRALVGHRGVDKVSFTGSTRAGVQVMKDAAENIAPVTLELGGKSANIVFADSDLDAAANGVVASVFAAAGQMCIAGSRLLVERPILDALVDKVVERAGSIKQGDPFDPASEMGPLATAEQLERVLGMLDNARADGATLRCGGRRSQGAGVDDGYFIEPTVFTDVSQDMQIAREEIFGPVLGVYPFDTEEQAIAMANDTEYGLAGGVWTNDLARGHRMARAVRAGTVWLNSYRVTDPAVPFGGMGASGMGRENGDEAVDAYTETKAVWVELSGETRDPFKMG</sequence>
<dbReference type="InterPro" id="IPR016162">
    <property type="entry name" value="Ald_DH_N"/>
</dbReference>
<dbReference type="InterPro" id="IPR016161">
    <property type="entry name" value="Ald_DH/histidinol_DH"/>
</dbReference>
<dbReference type="Gene3D" id="3.40.309.10">
    <property type="entry name" value="Aldehyde Dehydrogenase, Chain A, domain 2"/>
    <property type="match status" value="1"/>
</dbReference>
<dbReference type="EMBL" id="QJSP01000022">
    <property type="protein sequence ID" value="PYE12454.1"/>
    <property type="molecule type" value="Genomic_DNA"/>
</dbReference>
<dbReference type="InterPro" id="IPR016160">
    <property type="entry name" value="Ald_DH_CS_CYS"/>
</dbReference>
<protein>
    <submittedName>
        <fullName evidence="6">Aldehyde dehydrogenase (NAD+)</fullName>
    </submittedName>
</protein>
<dbReference type="PROSITE" id="PS00070">
    <property type="entry name" value="ALDEHYDE_DEHYDR_CYS"/>
    <property type="match status" value="1"/>
</dbReference>
<dbReference type="PROSITE" id="PS00687">
    <property type="entry name" value="ALDEHYDE_DEHYDR_GLU"/>
    <property type="match status" value="1"/>
</dbReference>
<dbReference type="AlphaFoldDB" id="A0A318RTH5"/>
<evidence type="ECO:0000259" key="5">
    <source>
        <dbReference type="Pfam" id="PF00171"/>
    </source>
</evidence>
<dbReference type="Pfam" id="PF00171">
    <property type="entry name" value="Aldedh"/>
    <property type="match status" value="1"/>
</dbReference>
<reference evidence="6 7" key="1">
    <citation type="submission" date="2018-06" db="EMBL/GenBank/DDBJ databases">
        <title>Genomic Encyclopedia of Type Strains, Phase IV (KMG-IV): sequencing the most valuable type-strain genomes for metagenomic binning, comparative biology and taxonomic classification.</title>
        <authorList>
            <person name="Goeker M."/>
        </authorList>
    </citation>
    <scope>NUCLEOTIDE SEQUENCE [LARGE SCALE GENOMIC DNA]</scope>
    <source>
        <strain evidence="6 7">DSM 45521</strain>
    </source>
</reference>
<dbReference type="InterPro" id="IPR016163">
    <property type="entry name" value="Ald_DH_C"/>
</dbReference>
<proteinExistence type="inferred from homology"/>
<evidence type="ECO:0000256" key="2">
    <source>
        <dbReference type="ARBA" id="ARBA00023002"/>
    </source>
</evidence>
<evidence type="ECO:0000313" key="6">
    <source>
        <dbReference type="EMBL" id="PYE12454.1"/>
    </source>
</evidence>
<accession>A0A318RTH5</accession>
<gene>
    <name evidence="6" type="ORF">DFR67_12238</name>
</gene>
<comment type="similarity">
    <text evidence="1 4">Belongs to the aldehyde dehydrogenase family.</text>
</comment>
<dbReference type="Proteomes" id="UP000247591">
    <property type="component" value="Unassembled WGS sequence"/>
</dbReference>
<evidence type="ECO:0000256" key="1">
    <source>
        <dbReference type="ARBA" id="ARBA00009986"/>
    </source>
</evidence>
<dbReference type="CDD" id="cd07114">
    <property type="entry name" value="ALDH_DhaS"/>
    <property type="match status" value="1"/>
</dbReference>
<evidence type="ECO:0000256" key="3">
    <source>
        <dbReference type="PROSITE-ProRule" id="PRU10007"/>
    </source>
</evidence>
<dbReference type="Gene3D" id="3.40.605.10">
    <property type="entry name" value="Aldehyde Dehydrogenase, Chain A, domain 1"/>
    <property type="match status" value="1"/>
</dbReference>
<feature type="domain" description="Aldehyde dehydrogenase" evidence="5">
    <location>
        <begin position="28"/>
        <end position="491"/>
    </location>
</feature>
<organism evidence="6 7">
    <name type="scientific">Williamsia limnetica</name>
    <dbReference type="NCBI Taxonomy" id="882452"/>
    <lineage>
        <taxon>Bacteria</taxon>
        <taxon>Bacillati</taxon>
        <taxon>Actinomycetota</taxon>
        <taxon>Actinomycetes</taxon>
        <taxon>Mycobacteriales</taxon>
        <taxon>Nocardiaceae</taxon>
        <taxon>Williamsia</taxon>
    </lineage>
</organism>
<evidence type="ECO:0000256" key="4">
    <source>
        <dbReference type="RuleBase" id="RU003345"/>
    </source>
</evidence>
<dbReference type="InterPro" id="IPR029510">
    <property type="entry name" value="Ald_DH_CS_GLU"/>
</dbReference>
<keyword evidence="2 4" id="KW-0560">Oxidoreductase</keyword>
<dbReference type="SUPFAM" id="SSF53720">
    <property type="entry name" value="ALDH-like"/>
    <property type="match status" value="1"/>
</dbReference>
<name>A0A318RTH5_WILLI</name>
<dbReference type="FunFam" id="3.40.605.10:FF:000007">
    <property type="entry name" value="NAD/NADP-dependent betaine aldehyde dehydrogenase"/>
    <property type="match status" value="1"/>
</dbReference>
<keyword evidence="7" id="KW-1185">Reference proteome</keyword>
<dbReference type="FunFam" id="3.40.309.10:FF:000012">
    <property type="entry name" value="Betaine aldehyde dehydrogenase"/>
    <property type="match status" value="1"/>
</dbReference>
<dbReference type="InterPro" id="IPR015590">
    <property type="entry name" value="Aldehyde_DH_dom"/>
</dbReference>
<comment type="caution">
    <text evidence="6">The sequence shown here is derived from an EMBL/GenBank/DDBJ whole genome shotgun (WGS) entry which is preliminary data.</text>
</comment>
<dbReference type="PANTHER" id="PTHR11699">
    <property type="entry name" value="ALDEHYDE DEHYDROGENASE-RELATED"/>
    <property type="match status" value="1"/>
</dbReference>
<feature type="active site" evidence="3">
    <location>
        <position position="264"/>
    </location>
</feature>